<dbReference type="InterPro" id="IPR045063">
    <property type="entry name" value="Dynamin_N"/>
</dbReference>
<dbReference type="AlphaFoldDB" id="A0A7S4QET7"/>
<evidence type="ECO:0000259" key="2">
    <source>
        <dbReference type="Pfam" id="PF00350"/>
    </source>
</evidence>
<feature type="domain" description="Dynamin N-terminal" evidence="2">
    <location>
        <begin position="3"/>
        <end position="290"/>
    </location>
</feature>
<sequence length="471" mass="52701">MTVGVLGNTGAGKSSLLNALLDEASVLPTSGSRGCTAAVVELRFNSELEEANEDGLEVPCYRGDIEFISLEEWKSELKVLLDECSTQENTIYEEKTIRGPRRKLDPQTAAVVTAAWAKIDQVYGKGKMARFSKKSSADVFDQLANDSRVKKLLTPDKSLNLQYNIISVCEGHVVPASKNAKLLTSSVQDMNACLRRSKKRWAYGFRSSINSYVYRKGNGNEPQTWPLIRKVVLYGPWACLLTGACLVDLPGVRDANVSRAKVSKRYLQHCNHIWIVAPIRRAVDDGTAKELLGEQFKRRLLMDEQYGNISFICTQTDDCETTEIMRDHSDVAKSVPGRWERMTELLGKISDLESEISKLDQEEEALKEGLKYAKRIVSARNKALSKLEKGAGPDSKGISEAREDLEVARGEKDEFSQKLSAWAEENTAQLGKMHAECEMGQRKLKTICALVRNEYSTECLQRDFRDGLKEL</sequence>
<dbReference type="Gene3D" id="3.40.50.300">
    <property type="entry name" value="P-loop containing nucleotide triphosphate hydrolases"/>
    <property type="match status" value="1"/>
</dbReference>
<keyword evidence="1" id="KW-0175">Coiled coil</keyword>
<dbReference type="EMBL" id="HBNS01002239">
    <property type="protein sequence ID" value="CAE4581515.1"/>
    <property type="molecule type" value="Transcribed_RNA"/>
</dbReference>
<dbReference type="PANTHER" id="PTHR36681:SF3">
    <property type="entry name" value="NUCLEAR GTPASE, GERMINAL CENTER-ASSOCIATED, TANDEM DUPLICATE 3"/>
    <property type="match status" value="1"/>
</dbReference>
<protein>
    <recommendedName>
        <fullName evidence="2">Dynamin N-terminal domain-containing protein</fullName>
    </recommendedName>
</protein>
<proteinExistence type="predicted"/>
<evidence type="ECO:0000313" key="3">
    <source>
        <dbReference type="EMBL" id="CAE4581515.1"/>
    </source>
</evidence>
<reference evidence="3" key="1">
    <citation type="submission" date="2021-01" db="EMBL/GenBank/DDBJ databases">
        <authorList>
            <person name="Corre E."/>
            <person name="Pelletier E."/>
            <person name="Niang G."/>
            <person name="Scheremetjew M."/>
            <person name="Finn R."/>
            <person name="Kale V."/>
            <person name="Holt S."/>
            <person name="Cochrane G."/>
            <person name="Meng A."/>
            <person name="Brown T."/>
            <person name="Cohen L."/>
        </authorList>
    </citation>
    <scope>NUCLEOTIDE SEQUENCE</scope>
    <source>
        <strain evidence="3">GSO104</strain>
    </source>
</reference>
<organism evidence="3">
    <name type="scientific">Ditylum brightwellii</name>
    <dbReference type="NCBI Taxonomy" id="49249"/>
    <lineage>
        <taxon>Eukaryota</taxon>
        <taxon>Sar</taxon>
        <taxon>Stramenopiles</taxon>
        <taxon>Ochrophyta</taxon>
        <taxon>Bacillariophyta</taxon>
        <taxon>Mediophyceae</taxon>
        <taxon>Lithodesmiophycidae</taxon>
        <taxon>Lithodesmiales</taxon>
        <taxon>Lithodesmiaceae</taxon>
        <taxon>Ditylum</taxon>
    </lineage>
</organism>
<evidence type="ECO:0000256" key="1">
    <source>
        <dbReference type="SAM" id="Coils"/>
    </source>
</evidence>
<feature type="coiled-coil region" evidence="1">
    <location>
        <begin position="342"/>
        <end position="369"/>
    </location>
</feature>
<dbReference type="InterPro" id="IPR027417">
    <property type="entry name" value="P-loop_NTPase"/>
</dbReference>
<gene>
    <name evidence="3" type="ORF">DBRI00130_LOCUS1795</name>
</gene>
<dbReference type="SUPFAM" id="SSF52540">
    <property type="entry name" value="P-loop containing nucleoside triphosphate hydrolases"/>
    <property type="match status" value="1"/>
</dbReference>
<accession>A0A7S4QET7</accession>
<dbReference type="PANTHER" id="PTHR36681">
    <property type="entry name" value="NUCLEAR GTPASE, GERMINAL CENTER-ASSOCIATED, TANDEM DUPLICATE 3"/>
    <property type="match status" value="1"/>
</dbReference>
<name>A0A7S4QET7_9STRA</name>
<dbReference type="Pfam" id="PF00350">
    <property type="entry name" value="Dynamin_N"/>
    <property type="match status" value="1"/>
</dbReference>